<evidence type="ECO:0000313" key="1">
    <source>
        <dbReference type="EMBL" id="QIR15179.1"/>
    </source>
</evidence>
<evidence type="ECO:0000313" key="2">
    <source>
        <dbReference type="Proteomes" id="UP000502608"/>
    </source>
</evidence>
<dbReference type="KEGG" id="saes:HBH39_12345"/>
<organism evidence="1 2">
    <name type="scientific">Shewanella aestuarii</name>
    <dbReference type="NCBI Taxonomy" id="1028752"/>
    <lineage>
        <taxon>Bacteria</taxon>
        <taxon>Pseudomonadati</taxon>
        <taxon>Pseudomonadota</taxon>
        <taxon>Gammaproteobacteria</taxon>
        <taxon>Alteromonadales</taxon>
        <taxon>Shewanellaceae</taxon>
        <taxon>Shewanella</taxon>
    </lineage>
</organism>
<sequence length="99" mass="11237">MFATGHHAQVIRVLDILPDLKEQYFSRNKGHSIKHGQLHVFIPNYYRGTYFQFPDTAGKSSQLFNTATVAWFSRCVILELCDLKGCSKGSVISPKLPKH</sequence>
<dbReference type="EMBL" id="CP050313">
    <property type="protein sequence ID" value="QIR15179.1"/>
    <property type="molecule type" value="Genomic_DNA"/>
</dbReference>
<proteinExistence type="predicted"/>
<dbReference type="Proteomes" id="UP000502608">
    <property type="component" value="Chromosome"/>
</dbReference>
<reference evidence="1 2" key="1">
    <citation type="submission" date="2020-03" db="EMBL/GenBank/DDBJ databases">
        <title>Complete genome sequence of Shewanella sp.</title>
        <authorList>
            <person name="Kim Y.-S."/>
            <person name="Kim S.-J."/>
            <person name="Jung H.-K."/>
            <person name="Kim K.-H."/>
        </authorList>
    </citation>
    <scope>NUCLEOTIDE SEQUENCE [LARGE SCALE GENOMIC DNA]</scope>
    <source>
        <strain evidence="1 2">PN3F2</strain>
    </source>
</reference>
<protein>
    <submittedName>
        <fullName evidence="1">Uncharacterized protein</fullName>
    </submittedName>
</protein>
<name>A0A6G9QMW1_9GAMM</name>
<gene>
    <name evidence="1" type="ORF">HBH39_12345</name>
</gene>
<dbReference type="AlphaFoldDB" id="A0A6G9QMW1"/>
<dbReference type="RefSeq" id="WP_167678705.1">
    <property type="nucleotide sequence ID" value="NZ_CP050313.1"/>
</dbReference>
<accession>A0A6G9QMW1</accession>
<keyword evidence="2" id="KW-1185">Reference proteome</keyword>